<sequence>MQFTGAGVLGRCGRWRSCRRGPARGRDRGGGATDVVDTAGRAAVVVPDGFELQRTPAQKRNLIKETQSDSNSLSVYGVFHHKGHDAELSASNIKLPNEIMDYLTKSMVR</sequence>
<organism evidence="1 2">
    <name type="scientific">Daphnia sinensis</name>
    <dbReference type="NCBI Taxonomy" id="1820382"/>
    <lineage>
        <taxon>Eukaryota</taxon>
        <taxon>Metazoa</taxon>
        <taxon>Ecdysozoa</taxon>
        <taxon>Arthropoda</taxon>
        <taxon>Crustacea</taxon>
        <taxon>Branchiopoda</taxon>
        <taxon>Diplostraca</taxon>
        <taxon>Cladocera</taxon>
        <taxon>Anomopoda</taxon>
        <taxon>Daphniidae</taxon>
        <taxon>Daphnia</taxon>
        <taxon>Daphnia similis group</taxon>
    </lineage>
</organism>
<comment type="caution">
    <text evidence="1">The sequence shown here is derived from an EMBL/GenBank/DDBJ whole genome shotgun (WGS) entry which is preliminary data.</text>
</comment>
<evidence type="ECO:0000313" key="1">
    <source>
        <dbReference type="EMBL" id="KAI9550639.1"/>
    </source>
</evidence>
<gene>
    <name evidence="1" type="ORF">GHT06_007638</name>
</gene>
<protein>
    <submittedName>
        <fullName evidence="1">Uncharacterized protein</fullName>
    </submittedName>
</protein>
<proteinExistence type="predicted"/>
<name>A0AAD5KFA1_9CRUS</name>
<dbReference type="EMBL" id="WJBH02000110">
    <property type="protein sequence ID" value="KAI9550639.1"/>
    <property type="molecule type" value="Genomic_DNA"/>
</dbReference>
<evidence type="ECO:0000313" key="2">
    <source>
        <dbReference type="Proteomes" id="UP000820818"/>
    </source>
</evidence>
<reference evidence="1" key="1">
    <citation type="submission" date="2022-05" db="EMBL/GenBank/DDBJ databases">
        <title>A multi-omics perspective on studying reproductive biology in Daphnia sinensis.</title>
        <authorList>
            <person name="Jia J."/>
        </authorList>
    </citation>
    <scope>NUCLEOTIDE SEQUENCE</scope>
    <source>
        <strain evidence="1">WSL</strain>
    </source>
</reference>
<keyword evidence="2" id="KW-1185">Reference proteome</keyword>
<accession>A0AAD5KFA1</accession>
<dbReference type="AlphaFoldDB" id="A0AAD5KFA1"/>
<dbReference type="Proteomes" id="UP000820818">
    <property type="component" value="Unassembled WGS sequence"/>
</dbReference>